<evidence type="ECO:0000313" key="2">
    <source>
        <dbReference type="Proteomes" id="UP000030764"/>
    </source>
</evidence>
<gene>
    <name evidence="1" type="ORF">M513_00710</name>
</gene>
<reference evidence="1 2" key="1">
    <citation type="journal article" date="2014" name="Nat. Genet.">
        <title>Genome and transcriptome of the porcine whipworm Trichuris suis.</title>
        <authorList>
            <person name="Jex A.R."/>
            <person name="Nejsum P."/>
            <person name="Schwarz E.M."/>
            <person name="Hu L."/>
            <person name="Young N.D."/>
            <person name="Hall R.S."/>
            <person name="Korhonen P.K."/>
            <person name="Liao S."/>
            <person name="Thamsborg S."/>
            <person name="Xia J."/>
            <person name="Xu P."/>
            <person name="Wang S."/>
            <person name="Scheerlinck J.P."/>
            <person name="Hofmann A."/>
            <person name="Sternberg P.W."/>
            <person name="Wang J."/>
            <person name="Gasser R.B."/>
        </authorList>
    </citation>
    <scope>NUCLEOTIDE SEQUENCE [LARGE SCALE GENOMIC DNA]</scope>
    <source>
        <strain evidence="1">DCEP-RM93M</strain>
    </source>
</reference>
<accession>A0A085MMN8</accession>
<dbReference type="AlphaFoldDB" id="A0A085MMN8"/>
<dbReference type="Proteomes" id="UP000030764">
    <property type="component" value="Unassembled WGS sequence"/>
</dbReference>
<evidence type="ECO:0000313" key="1">
    <source>
        <dbReference type="EMBL" id="KFD58484.1"/>
    </source>
</evidence>
<name>A0A085MMN8_9BILA</name>
<protein>
    <submittedName>
        <fullName evidence="1">Uncharacterized protein</fullName>
    </submittedName>
</protein>
<organism evidence="1 2">
    <name type="scientific">Trichuris suis</name>
    <name type="common">pig whipworm</name>
    <dbReference type="NCBI Taxonomy" id="68888"/>
    <lineage>
        <taxon>Eukaryota</taxon>
        <taxon>Metazoa</taxon>
        <taxon>Ecdysozoa</taxon>
        <taxon>Nematoda</taxon>
        <taxon>Enoplea</taxon>
        <taxon>Dorylaimia</taxon>
        <taxon>Trichinellida</taxon>
        <taxon>Trichuridae</taxon>
        <taxon>Trichuris</taxon>
    </lineage>
</organism>
<sequence length="84" mass="9696">MDEVDAHLPSMNFAGEVDSCSESLQRSGRLLGYGVYFKTFSNIRSLIRNYKNKIPFEERPGIVYKIECDWNAFYIAEVPNILLD</sequence>
<dbReference type="EMBL" id="KL363184">
    <property type="protein sequence ID" value="KFD58484.1"/>
    <property type="molecule type" value="Genomic_DNA"/>
</dbReference>
<keyword evidence="2" id="KW-1185">Reference proteome</keyword>
<proteinExistence type="predicted"/>